<dbReference type="SUPFAM" id="SSF101898">
    <property type="entry name" value="NHL repeat"/>
    <property type="match status" value="1"/>
</dbReference>
<name>A0ABZ1B0U5_9ACTN</name>
<protein>
    <submittedName>
        <fullName evidence="1">Uncharacterized protein</fullName>
    </submittedName>
</protein>
<keyword evidence="2" id="KW-1185">Reference proteome</keyword>
<dbReference type="EMBL" id="CP141261">
    <property type="protein sequence ID" value="WRL64349.1"/>
    <property type="molecule type" value="Genomic_DNA"/>
</dbReference>
<accession>A0ABZ1B0U5</accession>
<proteinExistence type="predicted"/>
<evidence type="ECO:0000313" key="1">
    <source>
        <dbReference type="EMBL" id="WRL64349.1"/>
    </source>
</evidence>
<reference evidence="1 2" key="1">
    <citation type="submission" date="2023-12" db="EMBL/GenBank/DDBJ databases">
        <title>Blastococcus brunescens sp. nov., an actonobacterium isolated from sandstone collected in sahara desert.</title>
        <authorList>
            <person name="Gtari M."/>
            <person name="Ghodhbane F."/>
        </authorList>
    </citation>
    <scope>NUCLEOTIDE SEQUENCE [LARGE SCALE GENOMIC DNA]</scope>
    <source>
        <strain evidence="1 2">BMG 8361</strain>
    </source>
</reference>
<dbReference type="RefSeq" id="WP_324275676.1">
    <property type="nucleotide sequence ID" value="NZ_CP141261.1"/>
</dbReference>
<organism evidence="1 2">
    <name type="scientific">Blastococcus brunescens</name>
    <dbReference type="NCBI Taxonomy" id="1564165"/>
    <lineage>
        <taxon>Bacteria</taxon>
        <taxon>Bacillati</taxon>
        <taxon>Actinomycetota</taxon>
        <taxon>Actinomycetes</taxon>
        <taxon>Geodermatophilales</taxon>
        <taxon>Geodermatophilaceae</taxon>
        <taxon>Blastococcus</taxon>
    </lineage>
</organism>
<dbReference type="Proteomes" id="UP001324287">
    <property type="component" value="Chromosome"/>
</dbReference>
<sequence length="289" mass="30465">MRTNHGRPEAGRRARVLLISVATAAMMVLTGLGLPTVASAAVGVPTAYLSSQTYASTAPPSADKPQSKLWFHQGSWWALMVGAGSTSVYVHELMPDHTWRNTGALVDSRVNNTGDALWSGMDNRLYVASRAPGSPLQVNALTYNGANRSWSVVQGFPVTVNSGGGSESATIDQDSAGNLWVTYTRGARLWVAHSTGAARTTWTSGFQPNVGDTVLKSDDISAVITFGNSIGLMWSDQESGAFRFAVRAVDAADTAPWSVEDALAGTGLADDHINLKQLVGDPQGGSTQL</sequence>
<gene>
    <name evidence="1" type="ORF">U6N30_00305</name>
</gene>
<evidence type="ECO:0000313" key="2">
    <source>
        <dbReference type="Proteomes" id="UP001324287"/>
    </source>
</evidence>